<dbReference type="InterPro" id="IPR026172">
    <property type="entry name" value="GSAP_fam"/>
</dbReference>
<name>A0A7R9PCP3_TIMCA</name>
<gene>
    <name evidence="2" type="ORF">TCMB3V08_LOCUS10833</name>
</gene>
<dbReference type="GO" id="GO:1902004">
    <property type="term" value="P:positive regulation of amyloid-beta formation"/>
    <property type="evidence" value="ECO:0007669"/>
    <property type="project" value="TreeGrafter"/>
</dbReference>
<accession>A0A7R9PCP3</accession>
<organism evidence="2">
    <name type="scientific">Timema californicum</name>
    <name type="common">California timema</name>
    <name type="synonym">Walking stick</name>
    <dbReference type="NCBI Taxonomy" id="61474"/>
    <lineage>
        <taxon>Eukaryota</taxon>
        <taxon>Metazoa</taxon>
        <taxon>Ecdysozoa</taxon>
        <taxon>Arthropoda</taxon>
        <taxon>Hexapoda</taxon>
        <taxon>Insecta</taxon>
        <taxon>Pterygota</taxon>
        <taxon>Neoptera</taxon>
        <taxon>Polyneoptera</taxon>
        <taxon>Phasmatodea</taxon>
        <taxon>Timematodea</taxon>
        <taxon>Timematoidea</taxon>
        <taxon>Timematidae</taxon>
        <taxon>Timema</taxon>
    </lineage>
</organism>
<feature type="domain" description="Gamma-secretase-activating protein C-terminal" evidence="1">
    <location>
        <begin position="4"/>
        <end position="77"/>
    </location>
</feature>
<dbReference type="PANTHER" id="PTHR13630:SF1">
    <property type="entry name" value="GAMMA-SECRETASE-ACTIVATING PROTEIN"/>
    <property type="match status" value="1"/>
</dbReference>
<evidence type="ECO:0000313" key="2">
    <source>
        <dbReference type="EMBL" id="CAD7578292.1"/>
    </source>
</evidence>
<protein>
    <submittedName>
        <fullName evidence="2">(California timema) hypothetical protein</fullName>
    </submittedName>
</protein>
<dbReference type="GO" id="GO:0005802">
    <property type="term" value="C:trans-Golgi network"/>
    <property type="evidence" value="ECO:0007669"/>
    <property type="project" value="TreeGrafter"/>
</dbReference>
<dbReference type="InterPro" id="IPR028010">
    <property type="entry name" value="GSAP_C_dom"/>
</dbReference>
<sequence>MTRDQLDEDRRYVLFVLLERFYLAVNSLAFPLPQGFTSFFTFLGYRTLAFPTFLQYTQRNTFELQVDVMKAIMAALKPTVVADMDDTTEGVQRKLRLLLLLPRSRAKRLLNQWAHPVSFMLRAREHALNILSGVEGAQARGHPPQSVRTAQLGSRALLSRRCPVIELVQSRARPRLPKWGELPTQLRLQVAEVVLPLECRDRVGPQSREPPSVLFGVFTMSSLDDDDEEEEENVGEHGQLLVASWMAALLWHKSSTSCGELRLNECKHVVALPGWSLEKSPCPPPDILGVPPVIRLKDYT</sequence>
<dbReference type="AlphaFoldDB" id="A0A7R9PCP3"/>
<dbReference type="Pfam" id="PF14959">
    <property type="entry name" value="GSAP-16"/>
    <property type="match status" value="1"/>
</dbReference>
<evidence type="ECO:0000259" key="1">
    <source>
        <dbReference type="Pfam" id="PF14959"/>
    </source>
</evidence>
<dbReference type="PANTHER" id="PTHR13630">
    <property type="entry name" value="GAMMA-SECRETASE-ACTIVATING PROTEIN"/>
    <property type="match status" value="1"/>
</dbReference>
<reference evidence="2" key="1">
    <citation type="submission" date="2020-11" db="EMBL/GenBank/DDBJ databases">
        <authorList>
            <person name="Tran Van P."/>
        </authorList>
    </citation>
    <scope>NUCLEOTIDE SEQUENCE</scope>
</reference>
<dbReference type="EMBL" id="OE187264">
    <property type="protein sequence ID" value="CAD7578292.1"/>
    <property type="molecule type" value="Genomic_DNA"/>
</dbReference>
<proteinExistence type="predicted"/>